<dbReference type="InterPro" id="IPR036412">
    <property type="entry name" value="HAD-like_sf"/>
</dbReference>
<dbReference type="GO" id="GO:0008967">
    <property type="term" value="F:phosphoglycolate phosphatase activity"/>
    <property type="evidence" value="ECO:0007669"/>
    <property type="project" value="TreeGrafter"/>
</dbReference>
<comment type="caution">
    <text evidence="1">The sequence shown here is derived from an EMBL/GenBank/DDBJ whole genome shotgun (WGS) entry which is preliminary data.</text>
</comment>
<dbReference type="AlphaFoldDB" id="A0A243QBH1"/>
<accession>A0A243QBH1</accession>
<dbReference type="STRING" id="417102.CA982_09855"/>
<dbReference type="GO" id="GO:0005829">
    <property type="term" value="C:cytosol"/>
    <property type="evidence" value="ECO:0007669"/>
    <property type="project" value="TreeGrafter"/>
</dbReference>
<gene>
    <name evidence="1" type="ORF">CA982_09855</name>
</gene>
<reference evidence="1 2" key="1">
    <citation type="submission" date="2017-05" db="EMBL/GenBank/DDBJ databases">
        <title>Biotechnological potential of actinobacteria isolated from South African environments.</title>
        <authorList>
            <person name="Le Roes-Hill M."/>
            <person name="Prins A."/>
            <person name="Durrell K.A."/>
        </authorList>
    </citation>
    <scope>NUCLEOTIDE SEQUENCE [LARGE SCALE GENOMIC DNA]</scope>
    <source>
        <strain evidence="1">BS2</strain>
    </source>
</reference>
<dbReference type="InterPro" id="IPR006439">
    <property type="entry name" value="HAD-SF_hydro_IA"/>
</dbReference>
<sequence>MPDHKADGSIDTVLLDVDGTLVDSTYLHALAWMRAFAGHDLTPQWWQVHRAIGMGGDRLVGEILGDDVEESLGDTLRDEWENAYRDLLPDVRPLPGAADLVRGLLDAGYRVALASSGKSEFTDAALESMGLSRNDFAAVTTSDDADSSKPAPDILSVALDEAGGGKAVVVGDTVWDVASAHRLPAECVAVRSGGFAEGELRDAGAVLVVEHVGELVDRGWRP</sequence>
<organism evidence="1 2">
    <name type="scientific">Gordonia lacunae</name>
    <dbReference type="NCBI Taxonomy" id="417102"/>
    <lineage>
        <taxon>Bacteria</taxon>
        <taxon>Bacillati</taxon>
        <taxon>Actinomycetota</taxon>
        <taxon>Actinomycetes</taxon>
        <taxon>Mycobacteriales</taxon>
        <taxon>Gordoniaceae</taxon>
        <taxon>Gordonia</taxon>
    </lineage>
</organism>
<evidence type="ECO:0000313" key="2">
    <source>
        <dbReference type="Proteomes" id="UP000194632"/>
    </source>
</evidence>
<dbReference type="InterPro" id="IPR023198">
    <property type="entry name" value="PGP-like_dom2"/>
</dbReference>
<dbReference type="GO" id="GO:0006281">
    <property type="term" value="P:DNA repair"/>
    <property type="evidence" value="ECO:0007669"/>
    <property type="project" value="TreeGrafter"/>
</dbReference>
<dbReference type="PANTHER" id="PTHR43434:SF16">
    <property type="entry name" value="BLL8046 PROTEIN"/>
    <property type="match status" value="1"/>
</dbReference>
<dbReference type="Pfam" id="PF00702">
    <property type="entry name" value="Hydrolase"/>
    <property type="match status" value="1"/>
</dbReference>
<dbReference type="Gene3D" id="3.40.50.1000">
    <property type="entry name" value="HAD superfamily/HAD-like"/>
    <property type="match status" value="1"/>
</dbReference>
<dbReference type="Proteomes" id="UP000194632">
    <property type="component" value="Unassembled WGS sequence"/>
</dbReference>
<dbReference type="SFLD" id="SFLDG01129">
    <property type="entry name" value="C1.5:_HAD__Beta-PGM__Phosphata"/>
    <property type="match status" value="1"/>
</dbReference>
<dbReference type="InterPro" id="IPR050155">
    <property type="entry name" value="HAD-like_hydrolase_sf"/>
</dbReference>
<dbReference type="Gene3D" id="1.10.150.240">
    <property type="entry name" value="Putative phosphatase, domain 2"/>
    <property type="match status" value="1"/>
</dbReference>
<dbReference type="PANTHER" id="PTHR43434">
    <property type="entry name" value="PHOSPHOGLYCOLATE PHOSPHATASE"/>
    <property type="match status" value="1"/>
</dbReference>
<dbReference type="RefSeq" id="WP_086535233.1">
    <property type="nucleotide sequence ID" value="NZ_NGFO01000009.1"/>
</dbReference>
<dbReference type="SFLD" id="SFLDS00003">
    <property type="entry name" value="Haloacid_Dehalogenase"/>
    <property type="match status" value="1"/>
</dbReference>
<dbReference type="EMBL" id="NGFO01000009">
    <property type="protein sequence ID" value="OUC79100.1"/>
    <property type="molecule type" value="Genomic_DNA"/>
</dbReference>
<evidence type="ECO:0000313" key="1">
    <source>
        <dbReference type="EMBL" id="OUC79100.1"/>
    </source>
</evidence>
<keyword evidence="1" id="KW-0378">Hydrolase</keyword>
<keyword evidence="2" id="KW-1185">Reference proteome</keyword>
<dbReference type="SUPFAM" id="SSF56784">
    <property type="entry name" value="HAD-like"/>
    <property type="match status" value="1"/>
</dbReference>
<name>A0A243QBH1_9ACTN</name>
<dbReference type="OrthoDB" id="9793014at2"/>
<proteinExistence type="predicted"/>
<dbReference type="InterPro" id="IPR023214">
    <property type="entry name" value="HAD_sf"/>
</dbReference>
<protein>
    <submittedName>
        <fullName evidence="1">HAD family hydrolase</fullName>
    </submittedName>
</protein>
<dbReference type="NCBIfam" id="TIGR01549">
    <property type="entry name" value="HAD-SF-IA-v1"/>
    <property type="match status" value="1"/>
</dbReference>